<feature type="compositionally biased region" description="Polar residues" evidence="3">
    <location>
        <begin position="82"/>
        <end position="95"/>
    </location>
</feature>
<evidence type="ECO:0000259" key="5">
    <source>
        <dbReference type="PROSITE" id="PS51677"/>
    </source>
</evidence>
<protein>
    <recommendedName>
        <fullName evidence="5">NodB homology domain-containing protein</fullName>
    </recommendedName>
</protein>
<dbReference type="InterPro" id="IPR011330">
    <property type="entry name" value="Glyco_hydro/deAcase_b/a-brl"/>
</dbReference>
<keyword evidence="4" id="KW-1133">Transmembrane helix</keyword>
<gene>
    <name evidence="6" type="ORF">CVV65_14820</name>
</gene>
<sequence length="365" mass="38975">MHRRRSSGAKHHQDGKAGKKVTGGREVHSPRGTAQIRRGLVLWGFSLAVTLTGCTMSAAGPAPSDHPSQVLPTPGPPHLPVSQITRGGQAESQAAGTWPDTGSLRGEAATPDPLGGLTDAVLSRVKDSGVLVPILMYHSISHNPGNRLCVDPATFAQQMEWLTQNGYTAVTLADLLKAWTGREVLPAKPVVITFDDGYKDVMTAAYPVLKKLGLRATVFVITGSVGKPNYVSWEDLESGEREGIFDVESHTVHHLNLASLPKPLAIQELRTSKVAIEERLHKPVYALCYPAGSYDPAVEKDAEETGYLVAVTTRPGPASLSQGRYALHRLRISGGERLTNFAAALRSLDIKTATGPGVAGRVTQP</sequence>
<accession>A0A2K8NAA3</accession>
<dbReference type="SUPFAM" id="SSF88713">
    <property type="entry name" value="Glycoside hydrolase/deacetylase"/>
    <property type="match status" value="1"/>
</dbReference>
<dbReference type="KEGG" id="kyr:CVV65_14820"/>
<dbReference type="InterPro" id="IPR002509">
    <property type="entry name" value="NODB_dom"/>
</dbReference>
<evidence type="ECO:0000256" key="3">
    <source>
        <dbReference type="SAM" id="MobiDB-lite"/>
    </source>
</evidence>
<dbReference type="RefSeq" id="WP_100668795.1">
    <property type="nucleotide sequence ID" value="NZ_CP024955.1"/>
</dbReference>
<dbReference type="GO" id="GO:0005975">
    <property type="term" value="P:carbohydrate metabolic process"/>
    <property type="evidence" value="ECO:0007669"/>
    <property type="project" value="InterPro"/>
</dbReference>
<evidence type="ECO:0000256" key="2">
    <source>
        <dbReference type="ARBA" id="ARBA00022729"/>
    </source>
</evidence>
<feature type="domain" description="NodB homology" evidence="5">
    <location>
        <begin position="188"/>
        <end position="365"/>
    </location>
</feature>
<dbReference type="CDD" id="cd10918">
    <property type="entry name" value="CE4_NodB_like_5s_6s"/>
    <property type="match status" value="1"/>
</dbReference>
<dbReference type="GO" id="GO:0005576">
    <property type="term" value="C:extracellular region"/>
    <property type="evidence" value="ECO:0007669"/>
    <property type="project" value="UniProtKB-SubCell"/>
</dbReference>
<dbReference type="OrthoDB" id="9778320at2"/>
<dbReference type="Pfam" id="PF01522">
    <property type="entry name" value="Polysacc_deac_1"/>
    <property type="match status" value="1"/>
</dbReference>
<dbReference type="PANTHER" id="PTHR34216:SF3">
    <property type="entry name" value="POLY-BETA-1,6-N-ACETYL-D-GLUCOSAMINE N-DEACETYLASE"/>
    <property type="match status" value="1"/>
</dbReference>
<feature type="region of interest" description="Disordered" evidence="3">
    <location>
        <begin position="1"/>
        <end position="32"/>
    </location>
</feature>
<dbReference type="Gene3D" id="3.20.20.370">
    <property type="entry name" value="Glycoside hydrolase/deacetylase"/>
    <property type="match status" value="1"/>
</dbReference>
<dbReference type="EMBL" id="CP024955">
    <property type="protein sequence ID" value="ATY86045.1"/>
    <property type="molecule type" value="Genomic_DNA"/>
</dbReference>
<keyword evidence="4" id="KW-0812">Transmembrane</keyword>
<evidence type="ECO:0000313" key="7">
    <source>
        <dbReference type="Proteomes" id="UP000231932"/>
    </source>
</evidence>
<keyword evidence="4" id="KW-0472">Membrane</keyword>
<dbReference type="Proteomes" id="UP000231932">
    <property type="component" value="Chromosome"/>
</dbReference>
<evidence type="ECO:0000313" key="6">
    <source>
        <dbReference type="EMBL" id="ATY86045.1"/>
    </source>
</evidence>
<evidence type="ECO:0000256" key="4">
    <source>
        <dbReference type="SAM" id="Phobius"/>
    </source>
</evidence>
<name>A0A2K8NAA3_9BACL</name>
<dbReference type="PROSITE" id="PS51677">
    <property type="entry name" value="NODB"/>
    <property type="match status" value="1"/>
</dbReference>
<evidence type="ECO:0000256" key="1">
    <source>
        <dbReference type="ARBA" id="ARBA00004613"/>
    </source>
</evidence>
<feature type="compositionally biased region" description="Basic and acidic residues" evidence="3">
    <location>
        <begin position="11"/>
        <end position="29"/>
    </location>
</feature>
<feature type="compositionally biased region" description="Basic residues" evidence="3">
    <location>
        <begin position="1"/>
        <end position="10"/>
    </location>
</feature>
<dbReference type="GO" id="GO:0016810">
    <property type="term" value="F:hydrolase activity, acting on carbon-nitrogen (but not peptide) bonds"/>
    <property type="evidence" value="ECO:0007669"/>
    <property type="project" value="InterPro"/>
</dbReference>
<dbReference type="AlphaFoldDB" id="A0A2K8NAA3"/>
<dbReference type="PANTHER" id="PTHR34216">
    <property type="match status" value="1"/>
</dbReference>
<keyword evidence="2" id="KW-0732">Signal</keyword>
<feature type="transmembrane region" description="Helical" evidence="4">
    <location>
        <begin position="40"/>
        <end position="59"/>
    </location>
</feature>
<proteinExistence type="predicted"/>
<keyword evidence="7" id="KW-1185">Reference proteome</keyword>
<dbReference type="InterPro" id="IPR051398">
    <property type="entry name" value="Polysacch_Deacetylase"/>
</dbReference>
<feature type="region of interest" description="Disordered" evidence="3">
    <location>
        <begin position="59"/>
        <end position="113"/>
    </location>
</feature>
<organism evidence="6 7">
    <name type="scientific">Kyrpidia spormannii</name>
    <dbReference type="NCBI Taxonomy" id="2055160"/>
    <lineage>
        <taxon>Bacteria</taxon>
        <taxon>Bacillati</taxon>
        <taxon>Bacillota</taxon>
        <taxon>Bacilli</taxon>
        <taxon>Bacillales</taxon>
        <taxon>Alicyclobacillaceae</taxon>
        <taxon>Kyrpidia</taxon>
    </lineage>
</organism>
<reference evidence="7" key="1">
    <citation type="submission" date="2017-11" db="EMBL/GenBank/DDBJ databases">
        <title>Complete Genome Sequence of Kyrpidia sp. Strain EA-1, a thermophilic, hydrogen-oxidizing Bacterium, isolated from the Azores.</title>
        <authorList>
            <person name="Reiner J.E."/>
            <person name="Lapp C.J."/>
            <person name="Bunk B."/>
            <person name="Gescher J."/>
        </authorList>
    </citation>
    <scope>NUCLEOTIDE SEQUENCE [LARGE SCALE GENOMIC DNA]</scope>
    <source>
        <strain evidence="7">EA-1</strain>
    </source>
</reference>
<comment type="subcellular location">
    <subcellularLocation>
        <location evidence="1">Secreted</location>
    </subcellularLocation>
</comment>